<accession>A0A1X9YYS7</accession>
<evidence type="ECO:0000313" key="3">
    <source>
        <dbReference type="Proteomes" id="UP000266292"/>
    </source>
</evidence>
<evidence type="ECO:0000256" key="1">
    <source>
        <dbReference type="SAM" id="Phobius"/>
    </source>
</evidence>
<evidence type="ECO:0000313" key="2">
    <source>
        <dbReference type="EMBL" id="ARS38029.1"/>
    </source>
</evidence>
<feature type="transmembrane region" description="Helical" evidence="1">
    <location>
        <begin position="28"/>
        <end position="46"/>
    </location>
</feature>
<keyword evidence="3" id="KW-1185">Reference proteome</keyword>
<keyword evidence="1" id="KW-0472">Membrane</keyword>
<dbReference type="OrthoDB" id="1048241at2"/>
<geneLocation type="plasmid" evidence="2 3">
    <name>unnamed</name>
</geneLocation>
<dbReference type="Proteomes" id="UP000266292">
    <property type="component" value="Plasmid unnamed"/>
</dbReference>
<dbReference type="EMBL" id="CP021236">
    <property type="protein sequence ID" value="ARS38029.1"/>
    <property type="molecule type" value="Genomic_DNA"/>
</dbReference>
<keyword evidence="1" id="KW-1133">Transmembrane helix</keyword>
<organism evidence="2 3">
    <name type="scientific">Pontibacter actiniarum</name>
    <dbReference type="NCBI Taxonomy" id="323450"/>
    <lineage>
        <taxon>Bacteria</taxon>
        <taxon>Pseudomonadati</taxon>
        <taxon>Bacteroidota</taxon>
        <taxon>Cytophagia</taxon>
        <taxon>Cytophagales</taxon>
        <taxon>Hymenobacteraceae</taxon>
        <taxon>Pontibacter</taxon>
    </lineage>
</organism>
<dbReference type="AlphaFoldDB" id="A0A1X9YYS7"/>
<protein>
    <submittedName>
        <fullName evidence="2">DUF4133 domain-containing protein</fullName>
    </submittedName>
</protein>
<name>A0A1X9YYS7_9BACT</name>
<keyword evidence="2" id="KW-0614">Plasmid</keyword>
<feature type="transmembrane region" description="Helical" evidence="1">
    <location>
        <begin position="52"/>
        <end position="72"/>
    </location>
</feature>
<gene>
    <name evidence="2" type="ORF">CA264_20985</name>
</gene>
<keyword evidence="1" id="KW-0812">Transmembrane</keyword>
<reference evidence="3" key="1">
    <citation type="submission" date="2017-05" db="EMBL/GenBank/DDBJ databases">
        <authorList>
            <person name="Ray J."/>
            <person name="Price M."/>
            <person name="Deutschbauer A."/>
        </authorList>
    </citation>
    <scope>NUCLEOTIDE SEQUENCE [LARGE SCALE GENOMIC DNA]</scope>
    <source>
        <strain evidence="3">DSM 19842</strain>
        <plasmid evidence="3">unnamed</plasmid>
    </source>
</reference>
<dbReference type="RefSeq" id="WP_018480020.1">
    <property type="nucleotide sequence ID" value="NZ_CP021236.1"/>
</dbReference>
<dbReference type="KEGG" id="pact:CA264_20985"/>
<proteinExistence type="predicted"/>
<sequence>MAPEDNRGFNVYKGLQKPLVFKSLKGRYIYWGLASVLTGFFAAVVLSVSLNFFSGLVALVIVTFGGMGFTAMQQKKGLHHKTKSKGVYIMPAQWRRSARR</sequence>